<dbReference type="CDD" id="cd01292">
    <property type="entry name" value="metallo-dependent_hydrolases"/>
    <property type="match status" value="1"/>
</dbReference>
<dbReference type="SUPFAM" id="SSF51556">
    <property type="entry name" value="Metallo-dependent hydrolases"/>
    <property type="match status" value="1"/>
</dbReference>
<dbReference type="RefSeq" id="WP_004808169.1">
    <property type="nucleotide sequence ID" value="NZ_CP116394.1"/>
</dbReference>
<dbReference type="PANTHER" id="PTHR21240">
    <property type="entry name" value="2-AMINO-3-CARBOXYLMUCONATE-6-SEMIALDEHYDE DECARBOXYLASE"/>
    <property type="match status" value="1"/>
</dbReference>
<dbReference type="AlphaFoldDB" id="A0AB38XNH9"/>
<dbReference type="GO" id="GO:0016831">
    <property type="term" value="F:carboxy-lyase activity"/>
    <property type="evidence" value="ECO:0007669"/>
    <property type="project" value="InterPro"/>
</dbReference>
<evidence type="ECO:0000313" key="4">
    <source>
        <dbReference type="Proteomes" id="UP001211044"/>
    </source>
</evidence>
<accession>A0AB38XNH9</accession>
<evidence type="ECO:0000259" key="2">
    <source>
        <dbReference type="Pfam" id="PF04909"/>
    </source>
</evidence>
<reference evidence="3" key="1">
    <citation type="submission" date="2023-01" db="EMBL/GenBank/DDBJ databases">
        <title>Comparative Genomic Analysis of the Clinically-Derived Winkia Strain NY0527 Provides Evidence into the Taxonomic Reassignment of Winkia neuii and Characterizes Their Virulence Traits.</title>
        <authorList>
            <person name="Cai X."/>
            <person name="Peng Y."/>
            <person name="Li M."/>
            <person name="Qiu Y."/>
            <person name="Wang Y."/>
            <person name="Xu L."/>
            <person name="Hou Q."/>
        </authorList>
    </citation>
    <scope>NUCLEOTIDE SEQUENCE</scope>
    <source>
        <strain evidence="3">NY0527</strain>
    </source>
</reference>
<evidence type="ECO:0000256" key="1">
    <source>
        <dbReference type="ARBA" id="ARBA00023239"/>
    </source>
</evidence>
<dbReference type="InterPro" id="IPR032466">
    <property type="entry name" value="Metal_Hydrolase"/>
</dbReference>
<dbReference type="GO" id="GO:0016787">
    <property type="term" value="F:hydrolase activity"/>
    <property type="evidence" value="ECO:0007669"/>
    <property type="project" value="InterPro"/>
</dbReference>
<protein>
    <submittedName>
        <fullName evidence="3">Amidohydrolase family protein</fullName>
    </submittedName>
</protein>
<proteinExistence type="predicted"/>
<dbReference type="InterPro" id="IPR006680">
    <property type="entry name" value="Amidohydro-rel"/>
</dbReference>
<name>A0AB38XNH9_9ACTO</name>
<evidence type="ECO:0000313" key="3">
    <source>
        <dbReference type="EMBL" id="WCE45901.1"/>
    </source>
</evidence>
<dbReference type="EMBL" id="CP116394">
    <property type="protein sequence ID" value="WCE45901.1"/>
    <property type="molecule type" value="Genomic_DNA"/>
</dbReference>
<dbReference type="PANTHER" id="PTHR21240:SF28">
    <property type="entry name" value="ISO-OROTATE DECARBOXYLASE (EUROFUNG)"/>
    <property type="match status" value="1"/>
</dbReference>
<dbReference type="GO" id="GO:0005737">
    <property type="term" value="C:cytoplasm"/>
    <property type="evidence" value="ECO:0007669"/>
    <property type="project" value="TreeGrafter"/>
</dbReference>
<gene>
    <name evidence="3" type="ORF">PIG85_09695</name>
</gene>
<organism evidence="3 4">
    <name type="scientific">Winkia neuii subsp. anitrata</name>
    <dbReference type="NCBI Taxonomy" id="29318"/>
    <lineage>
        <taxon>Bacteria</taxon>
        <taxon>Bacillati</taxon>
        <taxon>Actinomycetota</taxon>
        <taxon>Actinomycetes</taxon>
        <taxon>Actinomycetales</taxon>
        <taxon>Actinomycetaceae</taxon>
        <taxon>Winkia</taxon>
    </lineage>
</organism>
<dbReference type="KEGG" id="wne:PIG85_09695"/>
<dbReference type="GO" id="GO:0019748">
    <property type="term" value="P:secondary metabolic process"/>
    <property type="evidence" value="ECO:0007669"/>
    <property type="project" value="TreeGrafter"/>
</dbReference>
<keyword evidence="1" id="KW-0456">Lyase</keyword>
<feature type="domain" description="Amidohydrolase-related" evidence="2">
    <location>
        <begin position="11"/>
        <end position="322"/>
    </location>
</feature>
<dbReference type="Proteomes" id="UP001211044">
    <property type="component" value="Chromosome"/>
</dbReference>
<dbReference type="Gene3D" id="3.20.20.140">
    <property type="entry name" value="Metal-dependent hydrolases"/>
    <property type="match status" value="1"/>
</dbReference>
<dbReference type="Pfam" id="PF04909">
    <property type="entry name" value="Amidohydro_2"/>
    <property type="match status" value="1"/>
</dbReference>
<sequence length="323" mass="35892">MAVSSLDGKVIDTHAHVYPAKYLDFLEQIGVDPDSTAIARDMNASDEDEQMAARIRMMGQAGVDVQVLSATPQLPQVDKADEADEAARMVNDIYAGLIRKYPGRFLAYGAIPFLHPQKAVQQIGYCMDELGFVGIAINSLLPDPQMAITDEQFAPIFAELDRRHAPLYIHPTGMSAHCAPMANQGLAWVNGAPVEDAIAALHLLKADYVRKYPNIRFHIAHLGGDLPFLAQRLQDNFEDWGSFPASPAQSLRKMWFDAANFFAPSLELAAKVYDPQKLLAGSDCPYFQEKKYTRAFSYIKESGLSKALREQILSKNACELYRH</sequence>
<dbReference type="InterPro" id="IPR032465">
    <property type="entry name" value="ACMSD"/>
</dbReference>